<dbReference type="InterPro" id="IPR005467">
    <property type="entry name" value="His_kinase_dom"/>
</dbReference>
<name>M0E4M2_9EURY</name>
<keyword evidence="1" id="KW-0812">Transmembrane</keyword>
<dbReference type="InterPro" id="IPR036890">
    <property type="entry name" value="HATPase_C_sf"/>
</dbReference>
<keyword evidence="1" id="KW-0472">Membrane</keyword>
<dbReference type="PROSITE" id="PS50109">
    <property type="entry name" value="HIS_KIN"/>
    <property type="match status" value="1"/>
</dbReference>
<dbReference type="SUPFAM" id="SSF55874">
    <property type="entry name" value="ATPase domain of HSP90 chaperone/DNA topoisomerase II/histidine kinase"/>
    <property type="match status" value="1"/>
</dbReference>
<dbReference type="Pfam" id="PF02518">
    <property type="entry name" value="HATPase_c"/>
    <property type="match status" value="1"/>
</dbReference>
<comment type="caution">
    <text evidence="3">The sequence shown here is derived from an EMBL/GenBank/DDBJ whole genome shotgun (WGS) entry which is preliminary data.</text>
</comment>
<protein>
    <submittedName>
        <fullName evidence="3">Histidine kinase</fullName>
    </submittedName>
</protein>
<keyword evidence="3" id="KW-0418">Kinase</keyword>
<proteinExistence type="predicted"/>
<dbReference type="PANTHER" id="PTHR43065">
    <property type="entry name" value="SENSOR HISTIDINE KINASE"/>
    <property type="match status" value="1"/>
</dbReference>
<dbReference type="GO" id="GO:0016301">
    <property type="term" value="F:kinase activity"/>
    <property type="evidence" value="ECO:0007669"/>
    <property type="project" value="UniProtKB-KW"/>
</dbReference>
<evidence type="ECO:0000313" key="4">
    <source>
        <dbReference type="Proteomes" id="UP000011514"/>
    </source>
</evidence>
<dbReference type="AlphaFoldDB" id="M0E4M2"/>
<dbReference type="STRING" id="1227484.C471_05039"/>
<dbReference type="SMART" id="SM00387">
    <property type="entry name" value="HATPase_c"/>
    <property type="match status" value="1"/>
</dbReference>
<sequence>MLEAALVFCLSGIVFYTVYDLPRWDVSLAGQRRALRISVGTAVSFVALAGVVWLIWLLEHHAFELSFLISFATSLGSAVGSRGSLYAVQADEQLTEAKELAALLSINDRVLRHNIRNELAIALGHLEEIEDAGARFEDAREGIEPPGATSGNAAETPDISERTRIVRDHLEGLVETSDRTRRIVSIWRTEGLETFDLVDAVDEEVADLLTEAPDATVRTDLPDSCLVRTHPAFSLALREALRNAVEHNPSDVEITVDVRRRDDGTTGVVIADTGRGIPQSERNALENAAETPLEHTEGLGLWLIYWAVTRSGGAVEFADNDPRGTIVRITLPARAESPADPAVGGFGDES</sequence>
<dbReference type="Gene3D" id="3.30.565.10">
    <property type="entry name" value="Histidine kinase-like ATPase, C-terminal domain"/>
    <property type="match status" value="1"/>
</dbReference>
<feature type="transmembrane region" description="Helical" evidence="1">
    <location>
        <begin position="36"/>
        <end position="58"/>
    </location>
</feature>
<dbReference type="InterPro" id="IPR003594">
    <property type="entry name" value="HATPase_dom"/>
</dbReference>
<evidence type="ECO:0000256" key="1">
    <source>
        <dbReference type="SAM" id="Phobius"/>
    </source>
</evidence>
<dbReference type="Proteomes" id="UP000011514">
    <property type="component" value="Unassembled WGS sequence"/>
</dbReference>
<evidence type="ECO:0000313" key="3">
    <source>
        <dbReference type="EMBL" id="ELZ41983.1"/>
    </source>
</evidence>
<reference evidence="3 4" key="1">
    <citation type="journal article" date="2014" name="PLoS Genet.">
        <title>Phylogenetically driven sequencing of extremely halophilic archaea reveals strategies for static and dynamic osmo-response.</title>
        <authorList>
            <person name="Becker E.A."/>
            <person name="Seitzer P.M."/>
            <person name="Tritt A."/>
            <person name="Larsen D."/>
            <person name="Krusor M."/>
            <person name="Yao A.I."/>
            <person name="Wu D."/>
            <person name="Madern D."/>
            <person name="Eisen J.A."/>
            <person name="Darling A.E."/>
            <person name="Facciotti M.T."/>
        </authorList>
    </citation>
    <scope>NUCLEOTIDE SEQUENCE [LARGE SCALE GENOMIC DNA]</scope>
    <source>
        <strain evidence="3 4">DSM 1137</strain>
    </source>
</reference>
<evidence type="ECO:0000259" key="2">
    <source>
        <dbReference type="PROSITE" id="PS50109"/>
    </source>
</evidence>
<keyword evidence="4" id="KW-1185">Reference proteome</keyword>
<keyword evidence="1" id="KW-1133">Transmembrane helix</keyword>
<dbReference type="eggNOG" id="arCOG02364">
    <property type="taxonomic scope" value="Archaea"/>
</dbReference>
<gene>
    <name evidence="3" type="ORF">C471_05039</name>
</gene>
<accession>M0E4M2</accession>
<feature type="domain" description="Histidine kinase" evidence="2">
    <location>
        <begin position="110"/>
        <end position="335"/>
    </location>
</feature>
<dbReference type="EMBL" id="AOJE01000013">
    <property type="protein sequence ID" value="ELZ41983.1"/>
    <property type="molecule type" value="Genomic_DNA"/>
</dbReference>
<organism evidence="3 4">
    <name type="scientific">Halorubrum saccharovorum DSM 1137</name>
    <dbReference type="NCBI Taxonomy" id="1227484"/>
    <lineage>
        <taxon>Archaea</taxon>
        <taxon>Methanobacteriati</taxon>
        <taxon>Methanobacteriota</taxon>
        <taxon>Stenosarchaea group</taxon>
        <taxon>Halobacteria</taxon>
        <taxon>Halobacteriales</taxon>
        <taxon>Haloferacaceae</taxon>
        <taxon>Halorubrum</taxon>
    </lineage>
</organism>
<keyword evidence="3" id="KW-0808">Transferase</keyword>
<dbReference type="PATRIC" id="fig|1227484.4.peg.1031"/>